<dbReference type="InterPro" id="IPR041948">
    <property type="entry name" value="Rnl1/2_C_sf"/>
</dbReference>
<dbReference type="EMBL" id="RBNJ01002547">
    <property type="protein sequence ID" value="RUS31850.1"/>
    <property type="molecule type" value="Genomic_DNA"/>
</dbReference>
<name>A0A433QQ12_9FUNG</name>
<dbReference type="AlphaFoldDB" id="A0A433QQ12"/>
<dbReference type="Gene3D" id="1.10.10.1810">
    <property type="entry name" value="RNA ligase"/>
    <property type="match status" value="1"/>
</dbReference>
<feature type="domain" description="RNA ligase 2 C-terminal" evidence="1">
    <location>
        <begin position="10"/>
        <end position="84"/>
    </location>
</feature>
<organism evidence="2 3">
    <name type="scientific">Jimgerdemannia flammicorona</name>
    <dbReference type="NCBI Taxonomy" id="994334"/>
    <lineage>
        <taxon>Eukaryota</taxon>
        <taxon>Fungi</taxon>
        <taxon>Fungi incertae sedis</taxon>
        <taxon>Mucoromycota</taxon>
        <taxon>Mucoromycotina</taxon>
        <taxon>Endogonomycetes</taxon>
        <taxon>Endogonales</taxon>
        <taxon>Endogonaceae</taxon>
        <taxon>Jimgerdemannia</taxon>
    </lineage>
</organism>
<gene>
    <name evidence="2" type="ORF">BC938DRAFT_476925</name>
</gene>
<dbReference type="InterPro" id="IPR040609">
    <property type="entry name" value="Rnl2_C"/>
</dbReference>
<evidence type="ECO:0000313" key="2">
    <source>
        <dbReference type="EMBL" id="RUS31850.1"/>
    </source>
</evidence>
<sequence>MARPRTRFDAMLEQLRTYLNDNRLVSLLSKEGELTRENRGKMIKRLVEDAVDEYRRDEDLREIFDGLTDLEQGVVEKKLNGVAMKVVKNHEAVEK</sequence>
<accession>A0A433QQ12</accession>
<evidence type="ECO:0000313" key="3">
    <source>
        <dbReference type="Proteomes" id="UP000274822"/>
    </source>
</evidence>
<proteinExistence type="predicted"/>
<evidence type="ECO:0000259" key="1">
    <source>
        <dbReference type="Pfam" id="PF18043"/>
    </source>
</evidence>
<dbReference type="Proteomes" id="UP000274822">
    <property type="component" value="Unassembled WGS sequence"/>
</dbReference>
<protein>
    <recommendedName>
        <fullName evidence="1">RNA ligase 2 C-terminal domain-containing protein</fullName>
    </recommendedName>
</protein>
<comment type="caution">
    <text evidence="2">The sequence shown here is derived from an EMBL/GenBank/DDBJ whole genome shotgun (WGS) entry which is preliminary data.</text>
</comment>
<dbReference type="Pfam" id="PF18043">
    <property type="entry name" value="T4_Rnl2_C"/>
    <property type="match status" value="1"/>
</dbReference>
<reference evidence="2 3" key="1">
    <citation type="journal article" date="2018" name="New Phytol.">
        <title>Phylogenomics of Endogonaceae and evolution of mycorrhizas within Mucoromycota.</title>
        <authorList>
            <person name="Chang Y."/>
            <person name="Desiro A."/>
            <person name="Na H."/>
            <person name="Sandor L."/>
            <person name="Lipzen A."/>
            <person name="Clum A."/>
            <person name="Barry K."/>
            <person name="Grigoriev I.V."/>
            <person name="Martin F.M."/>
            <person name="Stajich J.E."/>
            <person name="Smith M.E."/>
            <person name="Bonito G."/>
            <person name="Spatafora J.W."/>
        </authorList>
    </citation>
    <scope>NUCLEOTIDE SEQUENCE [LARGE SCALE GENOMIC DNA]</scope>
    <source>
        <strain evidence="2 3">AD002</strain>
    </source>
</reference>
<keyword evidence="3" id="KW-1185">Reference proteome</keyword>